<evidence type="ECO:0000256" key="3">
    <source>
        <dbReference type="ARBA" id="ARBA00022801"/>
    </source>
</evidence>
<evidence type="ECO:0000259" key="5">
    <source>
        <dbReference type="PROSITE" id="PS51935"/>
    </source>
</evidence>
<dbReference type="Proteomes" id="UP000228812">
    <property type="component" value="Unassembled WGS sequence"/>
</dbReference>
<evidence type="ECO:0000313" key="6">
    <source>
        <dbReference type="EMBL" id="PIP29942.1"/>
    </source>
</evidence>
<comment type="similarity">
    <text evidence="1">Belongs to the peptidase C40 family.</text>
</comment>
<dbReference type="AlphaFoldDB" id="A0A2G9Z9U5"/>
<reference evidence="6 7" key="1">
    <citation type="submission" date="2017-09" db="EMBL/GenBank/DDBJ databases">
        <title>Depth-based differentiation of microbial function through sediment-hosted aquifers and enrichment of novel symbionts in the deep terrestrial subsurface.</title>
        <authorList>
            <person name="Probst A.J."/>
            <person name="Ladd B."/>
            <person name="Jarett J.K."/>
            <person name="Geller-Mcgrath D.E."/>
            <person name="Sieber C.M."/>
            <person name="Emerson J.B."/>
            <person name="Anantharaman K."/>
            <person name="Thomas B.C."/>
            <person name="Malmstrom R."/>
            <person name="Stieglmeier M."/>
            <person name="Klingl A."/>
            <person name="Woyke T."/>
            <person name="Ryan C.M."/>
            <person name="Banfield J.F."/>
        </authorList>
    </citation>
    <scope>NUCLEOTIDE SEQUENCE [LARGE SCALE GENOMIC DNA]</scope>
    <source>
        <strain evidence="6">CG23_combo_of_CG06-09_8_20_14_all_54_14</strain>
    </source>
</reference>
<accession>A0A2G9Z9U5</accession>
<organism evidence="6 7">
    <name type="scientific">Candidatus Jorgensenbacteria bacterium CG23_combo_of_CG06-09_8_20_14_all_54_14</name>
    <dbReference type="NCBI Taxonomy" id="1974595"/>
    <lineage>
        <taxon>Bacteria</taxon>
        <taxon>Candidatus Joergenseniibacteriota</taxon>
    </lineage>
</organism>
<evidence type="ECO:0000256" key="2">
    <source>
        <dbReference type="ARBA" id="ARBA00022670"/>
    </source>
</evidence>
<dbReference type="SUPFAM" id="SSF54001">
    <property type="entry name" value="Cysteine proteinases"/>
    <property type="match status" value="1"/>
</dbReference>
<dbReference type="EMBL" id="PCRZ01000024">
    <property type="protein sequence ID" value="PIP29942.1"/>
    <property type="molecule type" value="Genomic_DNA"/>
</dbReference>
<evidence type="ECO:0000256" key="1">
    <source>
        <dbReference type="ARBA" id="ARBA00007074"/>
    </source>
</evidence>
<keyword evidence="4" id="KW-0788">Thiol protease</keyword>
<dbReference type="InterPro" id="IPR038765">
    <property type="entry name" value="Papain-like_cys_pep_sf"/>
</dbReference>
<keyword evidence="2" id="KW-0645">Protease</keyword>
<protein>
    <recommendedName>
        <fullName evidence="5">NlpC/P60 domain-containing protein</fullName>
    </recommendedName>
</protein>
<dbReference type="PANTHER" id="PTHR47053">
    <property type="entry name" value="MUREIN DD-ENDOPEPTIDASE MEPH-RELATED"/>
    <property type="match status" value="1"/>
</dbReference>
<name>A0A2G9Z9U5_9BACT</name>
<dbReference type="PROSITE" id="PS51935">
    <property type="entry name" value="NLPC_P60"/>
    <property type="match status" value="1"/>
</dbReference>
<gene>
    <name evidence="6" type="ORF">COX26_01380</name>
</gene>
<feature type="domain" description="NlpC/P60" evidence="5">
    <location>
        <begin position="3"/>
        <end position="137"/>
    </location>
</feature>
<comment type="caution">
    <text evidence="6">The sequence shown here is derived from an EMBL/GenBank/DDBJ whole genome shotgun (WGS) entry which is preliminary data.</text>
</comment>
<dbReference type="Gene3D" id="3.90.1720.10">
    <property type="entry name" value="endopeptidase domain like (from Nostoc punctiforme)"/>
    <property type="match status" value="1"/>
</dbReference>
<evidence type="ECO:0000313" key="7">
    <source>
        <dbReference type="Proteomes" id="UP000228812"/>
    </source>
</evidence>
<dbReference type="InterPro" id="IPR051202">
    <property type="entry name" value="Peptidase_C40"/>
</dbReference>
<dbReference type="Pfam" id="PF00877">
    <property type="entry name" value="NLPC_P60"/>
    <property type="match status" value="1"/>
</dbReference>
<proteinExistence type="inferred from homology"/>
<sequence length="146" mass="16507">MTETQKTKLVATARGLIGRPYKYGATPEEAPDYFDCSSFTQYLFGQIGIELPRSTILQADCGEAVNSKNMEPGDLLFFRGTRGFYNTQFPQGIGHVVLYVGDRKTIHAASRRIQEQPRVVEEGRVEEQILEEVIEKLKPLVVIKRN</sequence>
<dbReference type="PANTHER" id="PTHR47053:SF1">
    <property type="entry name" value="MUREIN DD-ENDOPEPTIDASE MEPH-RELATED"/>
    <property type="match status" value="1"/>
</dbReference>
<dbReference type="GO" id="GO:0006508">
    <property type="term" value="P:proteolysis"/>
    <property type="evidence" value="ECO:0007669"/>
    <property type="project" value="UniProtKB-KW"/>
</dbReference>
<evidence type="ECO:0000256" key="4">
    <source>
        <dbReference type="ARBA" id="ARBA00022807"/>
    </source>
</evidence>
<dbReference type="GO" id="GO:0008234">
    <property type="term" value="F:cysteine-type peptidase activity"/>
    <property type="evidence" value="ECO:0007669"/>
    <property type="project" value="UniProtKB-KW"/>
</dbReference>
<dbReference type="InterPro" id="IPR000064">
    <property type="entry name" value="NLP_P60_dom"/>
</dbReference>
<keyword evidence="3" id="KW-0378">Hydrolase</keyword>